<feature type="non-terminal residue" evidence="4">
    <location>
        <position position="365"/>
    </location>
</feature>
<dbReference type="Pfam" id="PF00481">
    <property type="entry name" value="PP2C"/>
    <property type="match status" value="1"/>
</dbReference>
<feature type="region of interest" description="Disordered" evidence="2">
    <location>
        <begin position="173"/>
        <end position="219"/>
    </location>
</feature>
<dbReference type="SMART" id="SM00332">
    <property type="entry name" value="PP2Cc"/>
    <property type="match status" value="1"/>
</dbReference>
<feature type="compositionally biased region" description="Basic and acidic residues" evidence="2">
    <location>
        <begin position="189"/>
        <end position="201"/>
    </location>
</feature>
<dbReference type="SUPFAM" id="SSF81606">
    <property type="entry name" value="PP2C-like"/>
    <property type="match status" value="1"/>
</dbReference>
<dbReference type="OrthoDB" id="1736566at2759"/>
<dbReference type="Proteomes" id="UP000023152">
    <property type="component" value="Unassembled WGS sequence"/>
</dbReference>
<dbReference type="PANTHER" id="PTHR47992">
    <property type="entry name" value="PROTEIN PHOSPHATASE"/>
    <property type="match status" value="1"/>
</dbReference>
<sequence length="365" mass="40884">MFANVYILHTCEREQVKEKSLDEIIAEYSSSKFLFIQSAAFSRAGTVCEIRIFFFFFFFFEPHCTKNGLTKINQDSHFVFNEFGPKGCLQLFGVADGHGPHGDKVSQYVARKLPLLLQDNEEMLLRQPQKALEKAFGVLASKLLHQADKASEQRDEARLRAIEAERMKDLDINNIPIVSEGSKGGGSQGREKKTKEKEDQSKSNGNGNDNDIDNDIDNHDDDIIAFRDELANDTHNANSEQTTMQVSSVVLREEITKIRKSNELTVPNAKSDFEPGKTPRTDYGRRKSALTFDTEFSGSTLTCGLKVGDQLYLANLGDSRTVLGRLPDEVPTRTSKIAPVQLTKDHEPVDAVEAERLRSHGANVR</sequence>
<accession>X6NZV6</accession>
<dbReference type="InterPro" id="IPR036457">
    <property type="entry name" value="PPM-type-like_dom_sf"/>
</dbReference>
<dbReference type="InterPro" id="IPR015655">
    <property type="entry name" value="PP2C"/>
</dbReference>
<keyword evidence="5" id="KW-1185">Reference proteome</keyword>
<evidence type="ECO:0000256" key="2">
    <source>
        <dbReference type="SAM" id="MobiDB-lite"/>
    </source>
</evidence>
<name>X6NZV6_RETFI</name>
<reference evidence="4 5" key="1">
    <citation type="journal article" date="2013" name="Curr. Biol.">
        <title>The Genome of the Foraminiferan Reticulomyxa filosa.</title>
        <authorList>
            <person name="Glockner G."/>
            <person name="Hulsmann N."/>
            <person name="Schleicher M."/>
            <person name="Noegel A.A."/>
            <person name="Eichinger L."/>
            <person name="Gallinger C."/>
            <person name="Pawlowski J."/>
            <person name="Sierra R."/>
            <person name="Euteneuer U."/>
            <person name="Pillet L."/>
            <person name="Moustafa A."/>
            <person name="Platzer M."/>
            <person name="Groth M."/>
            <person name="Szafranski K."/>
            <person name="Schliwa M."/>
        </authorList>
    </citation>
    <scope>NUCLEOTIDE SEQUENCE [LARGE SCALE GENOMIC DNA]</scope>
</reference>
<dbReference type="AlphaFoldDB" id="X6NZV6"/>
<evidence type="ECO:0000313" key="5">
    <source>
        <dbReference type="Proteomes" id="UP000023152"/>
    </source>
</evidence>
<dbReference type="EMBL" id="ASPP01004649">
    <property type="protein sequence ID" value="ETO31845.1"/>
    <property type="molecule type" value="Genomic_DNA"/>
</dbReference>
<organism evidence="4 5">
    <name type="scientific">Reticulomyxa filosa</name>
    <dbReference type="NCBI Taxonomy" id="46433"/>
    <lineage>
        <taxon>Eukaryota</taxon>
        <taxon>Sar</taxon>
        <taxon>Rhizaria</taxon>
        <taxon>Retaria</taxon>
        <taxon>Foraminifera</taxon>
        <taxon>Monothalamids</taxon>
        <taxon>Reticulomyxidae</taxon>
        <taxon>Reticulomyxa</taxon>
    </lineage>
</organism>
<evidence type="ECO:0000256" key="1">
    <source>
        <dbReference type="SAM" id="Coils"/>
    </source>
</evidence>
<comment type="caution">
    <text evidence="4">The sequence shown here is derived from an EMBL/GenBank/DDBJ whole genome shotgun (WGS) entry which is preliminary data.</text>
</comment>
<protein>
    <submittedName>
        <fullName evidence="4">Protein phosphatase</fullName>
    </submittedName>
</protein>
<feature type="coiled-coil region" evidence="1">
    <location>
        <begin position="140"/>
        <end position="167"/>
    </location>
</feature>
<feature type="compositionally biased region" description="Acidic residues" evidence="2">
    <location>
        <begin position="210"/>
        <end position="219"/>
    </location>
</feature>
<dbReference type="Gene3D" id="3.60.40.10">
    <property type="entry name" value="PPM-type phosphatase domain"/>
    <property type="match status" value="2"/>
</dbReference>
<keyword evidence="1" id="KW-0175">Coiled coil</keyword>
<dbReference type="GO" id="GO:0004722">
    <property type="term" value="F:protein serine/threonine phosphatase activity"/>
    <property type="evidence" value="ECO:0007669"/>
    <property type="project" value="InterPro"/>
</dbReference>
<evidence type="ECO:0000313" key="4">
    <source>
        <dbReference type="EMBL" id="ETO31845.1"/>
    </source>
</evidence>
<evidence type="ECO:0000259" key="3">
    <source>
        <dbReference type="PROSITE" id="PS51746"/>
    </source>
</evidence>
<proteinExistence type="predicted"/>
<gene>
    <name evidence="4" type="ORF">RFI_05272</name>
</gene>
<feature type="domain" description="PPM-type phosphatase" evidence="3">
    <location>
        <begin position="59"/>
        <end position="365"/>
    </location>
</feature>
<dbReference type="InterPro" id="IPR001932">
    <property type="entry name" value="PPM-type_phosphatase-like_dom"/>
</dbReference>
<dbReference type="PROSITE" id="PS51746">
    <property type="entry name" value="PPM_2"/>
    <property type="match status" value="1"/>
</dbReference>